<organism evidence="1 2">
    <name type="scientific">Rattus norvegicus</name>
    <name type="common">Rat</name>
    <dbReference type="NCBI Taxonomy" id="10116"/>
    <lineage>
        <taxon>Eukaryota</taxon>
        <taxon>Metazoa</taxon>
        <taxon>Chordata</taxon>
        <taxon>Craniata</taxon>
        <taxon>Vertebrata</taxon>
        <taxon>Euteleostomi</taxon>
        <taxon>Mammalia</taxon>
        <taxon>Eutheria</taxon>
        <taxon>Euarchontoglires</taxon>
        <taxon>Glires</taxon>
        <taxon>Rodentia</taxon>
        <taxon>Myomorpha</taxon>
        <taxon>Muroidea</taxon>
        <taxon>Muridae</taxon>
        <taxon>Murinae</taxon>
        <taxon>Rattus</taxon>
    </lineage>
</organism>
<reference evidence="2" key="1">
    <citation type="submission" date="2005-09" db="EMBL/GenBank/DDBJ databases">
        <authorList>
            <person name="Mural R.J."/>
            <person name="Li P.W."/>
            <person name="Adams M.D."/>
            <person name="Amanatides P.G."/>
            <person name="Baden-Tillson H."/>
            <person name="Barnstead M."/>
            <person name="Chin S.H."/>
            <person name="Dew I."/>
            <person name="Evans C.A."/>
            <person name="Ferriera S."/>
            <person name="Flanigan M."/>
            <person name="Fosler C."/>
            <person name="Glodek A."/>
            <person name="Gu Z."/>
            <person name="Holt R.A."/>
            <person name="Jennings D."/>
            <person name="Kraft C.L."/>
            <person name="Lu F."/>
            <person name="Nguyen T."/>
            <person name="Nusskern D.R."/>
            <person name="Pfannkoch C.M."/>
            <person name="Sitter C."/>
            <person name="Sutton G.G."/>
            <person name="Venter J.C."/>
            <person name="Wang Z."/>
            <person name="Woodage T."/>
            <person name="Zheng X.H."/>
            <person name="Zhong F."/>
        </authorList>
    </citation>
    <scope>NUCLEOTIDE SEQUENCE [LARGE SCALE GENOMIC DNA]</scope>
    <source>
        <strain>BN</strain>
        <strain evidence="2">Sprague-Dawley</strain>
    </source>
</reference>
<sequence>MNISYKQSQLLYS</sequence>
<dbReference type="EMBL" id="CH473985">
    <property type="protein sequence ID" value="EDL94979.1"/>
    <property type="molecule type" value="Genomic_DNA"/>
</dbReference>
<accession>A6JGX3</accession>
<protein>
    <submittedName>
        <fullName evidence="1">RCG20139</fullName>
    </submittedName>
</protein>
<evidence type="ECO:0000313" key="2">
    <source>
        <dbReference type="Proteomes" id="UP000234681"/>
    </source>
</evidence>
<name>A6JGX3_RAT</name>
<evidence type="ECO:0000313" key="1">
    <source>
        <dbReference type="EMBL" id="EDL94979.1"/>
    </source>
</evidence>
<proteinExistence type="predicted"/>
<gene>
    <name evidence="1" type="ORF">rCG_20139</name>
</gene>
<dbReference type="Proteomes" id="UP000234681">
    <property type="component" value="Chromosome 13"/>
</dbReference>